<evidence type="ECO:0000313" key="2">
    <source>
        <dbReference type="EMBL" id="QLH06648.1"/>
    </source>
</evidence>
<sequence>MNYTENIKKRIILVIVAVVAYIFVPIPISLSMLSFLYSPSFPLAGIVMHTIQISVLMILLYGALAWVKPSLVPSYISKKVITAIICVIIILSMLPSGLLSLESTGSCTIINNYQGVITTSSNVHSTEQQCIDSCIDGGNTNNQYNQKNCEFTGVGTSWSKTPEDFKGYKPNI</sequence>
<feature type="transmembrane region" description="Helical" evidence="1">
    <location>
        <begin position="43"/>
        <end position="67"/>
    </location>
</feature>
<accession>A0A7D5M800</accession>
<name>A0A7D5M800_9ARCH</name>
<organism evidence="2 3">
    <name type="scientific">Nitrosopumilus ureiphilus</name>
    <dbReference type="NCBI Taxonomy" id="1470067"/>
    <lineage>
        <taxon>Archaea</taxon>
        <taxon>Nitrososphaerota</taxon>
        <taxon>Nitrososphaeria</taxon>
        <taxon>Nitrosopumilales</taxon>
        <taxon>Nitrosopumilaceae</taxon>
        <taxon>Nitrosopumilus</taxon>
    </lineage>
</organism>
<proteinExistence type="predicted"/>
<gene>
    <name evidence="2" type="ORF">C5F50_05850</name>
</gene>
<feature type="transmembrane region" description="Helical" evidence="1">
    <location>
        <begin position="12"/>
        <end position="37"/>
    </location>
</feature>
<evidence type="ECO:0000256" key="1">
    <source>
        <dbReference type="SAM" id="Phobius"/>
    </source>
</evidence>
<feature type="transmembrane region" description="Helical" evidence="1">
    <location>
        <begin position="79"/>
        <end position="101"/>
    </location>
</feature>
<keyword evidence="1" id="KW-1133">Transmembrane helix</keyword>
<keyword evidence="3" id="KW-1185">Reference proteome</keyword>
<reference evidence="2 3" key="1">
    <citation type="submission" date="2018-02" db="EMBL/GenBank/DDBJ databases">
        <title>Complete genome of Nitrosopumilus ureaphilus PS0.</title>
        <authorList>
            <person name="Qin W."/>
            <person name="Zheng Y."/>
            <person name="Stahl D.A."/>
        </authorList>
    </citation>
    <scope>NUCLEOTIDE SEQUENCE [LARGE SCALE GENOMIC DNA]</scope>
    <source>
        <strain evidence="2 3">PS0</strain>
    </source>
</reference>
<protein>
    <submittedName>
        <fullName evidence="2">Uncharacterized protein</fullName>
    </submittedName>
</protein>
<dbReference type="Proteomes" id="UP000509478">
    <property type="component" value="Chromosome"/>
</dbReference>
<dbReference type="AlphaFoldDB" id="A0A7D5M800"/>
<keyword evidence="1" id="KW-0812">Transmembrane</keyword>
<dbReference type="GeneID" id="56067591"/>
<dbReference type="RefSeq" id="WP_179370590.1">
    <property type="nucleotide sequence ID" value="NZ_CP026995.1"/>
</dbReference>
<evidence type="ECO:0000313" key="3">
    <source>
        <dbReference type="Proteomes" id="UP000509478"/>
    </source>
</evidence>
<dbReference type="EMBL" id="CP026995">
    <property type="protein sequence ID" value="QLH06648.1"/>
    <property type="molecule type" value="Genomic_DNA"/>
</dbReference>
<dbReference type="KEGG" id="nue:C5F50_05850"/>
<keyword evidence="1" id="KW-0472">Membrane</keyword>